<proteinExistence type="inferred from homology"/>
<dbReference type="CDD" id="cd16334">
    <property type="entry name" value="LppX-like"/>
    <property type="match status" value="1"/>
</dbReference>
<reference evidence="4 5" key="1">
    <citation type="submission" date="2018-03" db="EMBL/GenBank/DDBJ databases">
        <title>Genomic Encyclopedia of Archaeal and Bacterial Type Strains, Phase II (KMG-II): from individual species to whole genera.</title>
        <authorList>
            <person name="Goeker M."/>
        </authorList>
    </citation>
    <scope>NUCLEOTIDE SEQUENCE [LARGE SCALE GENOMIC DNA]</scope>
    <source>
        <strain evidence="4 5">DSM 45211</strain>
    </source>
</reference>
<dbReference type="Gene3D" id="2.50.20.20">
    <property type="match status" value="1"/>
</dbReference>
<sequence>MHARGRRALLPVGAAVVLALTSCGGDGGDGVADPAAALESAGQLLDEASSVRFTVDGSDLPDSGTVVVAAEGVAVPPDSFDGEIRIRSGALPATIPVVSVDGRLWAQLPLTDGYEEITADDIDFGDPGALIDPEQGVSSLLTAGSDVTSAGQVRVDGDVYDQVESVLPGKTVDRILAISDPGAEIQATWALDPESGRLRRATLTGAFYPGGEQTYTVRLDDYDAPAEISAPTG</sequence>
<dbReference type="OrthoDB" id="5143207at2"/>
<comment type="caution">
    <text evidence="4">The sequence shown here is derived from an EMBL/GenBank/DDBJ whole genome shotgun (WGS) entry which is preliminary data.</text>
</comment>
<keyword evidence="3" id="KW-0472">Membrane</keyword>
<comment type="subcellular location">
    <subcellularLocation>
        <location evidence="1">Cell envelope</location>
    </subcellularLocation>
</comment>
<keyword evidence="3" id="KW-1003">Cell membrane</keyword>
<evidence type="ECO:0000313" key="4">
    <source>
        <dbReference type="EMBL" id="PSL03688.1"/>
    </source>
</evidence>
<dbReference type="InterPro" id="IPR009830">
    <property type="entry name" value="LppX/LprAFG"/>
</dbReference>
<protein>
    <submittedName>
        <fullName evidence="4">Lipoprotein LprG</fullName>
    </submittedName>
</protein>
<dbReference type="GO" id="GO:0030313">
    <property type="term" value="C:cell envelope"/>
    <property type="evidence" value="ECO:0007669"/>
    <property type="project" value="UniProtKB-SubCell"/>
</dbReference>
<dbReference type="AlphaFoldDB" id="A0A2P8E2I9"/>
<dbReference type="Pfam" id="PF07161">
    <property type="entry name" value="LppX_LprAFG"/>
    <property type="match status" value="1"/>
</dbReference>
<dbReference type="SUPFAM" id="SSF89392">
    <property type="entry name" value="Prokaryotic lipoproteins and lipoprotein localization factors"/>
    <property type="match status" value="1"/>
</dbReference>
<gene>
    <name evidence="4" type="ORF">CLV30_107169</name>
</gene>
<dbReference type="PROSITE" id="PS51257">
    <property type="entry name" value="PROKAR_LIPOPROTEIN"/>
    <property type="match status" value="1"/>
</dbReference>
<evidence type="ECO:0000256" key="1">
    <source>
        <dbReference type="ARBA" id="ARBA00004196"/>
    </source>
</evidence>
<keyword evidence="5" id="KW-1185">Reference proteome</keyword>
<dbReference type="EMBL" id="PYGE01000007">
    <property type="protein sequence ID" value="PSL03688.1"/>
    <property type="molecule type" value="Genomic_DNA"/>
</dbReference>
<name>A0A2P8E2I9_9ACTN</name>
<comment type="similarity">
    <text evidence="2">Belongs to the LppX/LprAFG lipoprotein family.</text>
</comment>
<organism evidence="4 5">
    <name type="scientific">Haloactinopolyspora alba</name>
    <dbReference type="NCBI Taxonomy" id="648780"/>
    <lineage>
        <taxon>Bacteria</taxon>
        <taxon>Bacillati</taxon>
        <taxon>Actinomycetota</taxon>
        <taxon>Actinomycetes</taxon>
        <taxon>Jiangellales</taxon>
        <taxon>Jiangellaceae</taxon>
        <taxon>Haloactinopolyspora</taxon>
    </lineage>
</organism>
<keyword evidence="4" id="KW-0449">Lipoprotein</keyword>
<dbReference type="RefSeq" id="WP_106537429.1">
    <property type="nucleotide sequence ID" value="NZ_PYGE01000007.1"/>
</dbReference>
<evidence type="ECO:0000256" key="2">
    <source>
        <dbReference type="ARBA" id="ARBA00009194"/>
    </source>
</evidence>
<evidence type="ECO:0000256" key="3">
    <source>
        <dbReference type="ARBA" id="ARBA00022475"/>
    </source>
</evidence>
<evidence type="ECO:0000313" key="5">
    <source>
        <dbReference type="Proteomes" id="UP000243528"/>
    </source>
</evidence>
<dbReference type="Proteomes" id="UP000243528">
    <property type="component" value="Unassembled WGS sequence"/>
</dbReference>
<dbReference type="InterPro" id="IPR029046">
    <property type="entry name" value="LolA/LolB/LppX"/>
</dbReference>
<accession>A0A2P8E2I9</accession>